<dbReference type="Proteomes" id="UP001517367">
    <property type="component" value="Unassembled WGS sequence"/>
</dbReference>
<dbReference type="InterPro" id="IPR007454">
    <property type="entry name" value="UPF0250_YbeD-like"/>
</dbReference>
<comment type="caution">
    <text evidence="1">The sequence shown here is derived from an EMBL/GenBank/DDBJ whole genome shotgun (WGS) entry which is preliminary data.</text>
</comment>
<evidence type="ECO:0000313" key="2">
    <source>
        <dbReference type="Proteomes" id="UP001517367"/>
    </source>
</evidence>
<keyword evidence="2" id="KW-1185">Reference proteome</keyword>
<dbReference type="Pfam" id="PF04359">
    <property type="entry name" value="DUF493"/>
    <property type="match status" value="1"/>
</dbReference>
<organism evidence="1 2">
    <name type="scientific">Pedobacter helvus</name>
    <dbReference type="NCBI Taxonomy" id="2563444"/>
    <lineage>
        <taxon>Bacteria</taxon>
        <taxon>Pseudomonadati</taxon>
        <taxon>Bacteroidota</taxon>
        <taxon>Sphingobacteriia</taxon>
        <taxon>Sphingobacteriales</taxon>
        <taxon>Sphingobacteriaceae</taxon>
        <taxon>Pedobacter</taxon>
    </lineage>
</organism>
<dbReference type="RefSeq" id="WP_138730949.1">
    <property type="nucleotide sequence ID" value="NZ_SRMP02000020.1"/>
</dbReference>
<dbReference type="InterPro" id="IPR027471">
    <property type="entry name" value="YbeD-like_sf"/>
</dbReference>
<gene>
    <name evidence="1" type="ORF">E5L68_012015</name>
</gene>
<evidence type="ECO:0000313" key="1">
    <source>
        <dbReference type="EMBL" id="MFN0292123.1"/>
    </source>
</evidence>
<proteinExistence type="predicted"/>
<dbReference type="SUPFAM" id="SSF117991">
    <property type="entry name" value="YbeD/HP0495-like"/>
    <property type="match status" value="1"/>
</dbReference>
<accession>A0ABW9JK50</accession>
<dbReference type="Gene3D" id="3.30.70.260">
    <property type="match status" value="1"/>
</dbReference>
<reference evidence="1 2" key="1">
    <citation type="submission" date="2024-12" db="EMBL/GenBank/DDBJ databases">
        <authorList>
            <person name="Hu S."/>
        </authorList>
    </citation>
    <scope>NUCLEOTIDE SEQUENCE [LARGE SCALE GENOMIC DNA]</scope>
    <source>
        <strain evidence="1 2">P-25</strain>
    </source>
</reference>
<sequence>MEENNLNHNLDFNDIPEGNNNTDVYANFKEKLESVQTFPGLYAFKFILTGGKEKLTELREVLPEEEFIETPSKTGKYISVTVKKWMQDADAVVDIYKKVGEIKGIMML</sequence>
<dbReference type="EMBL" id="SRMP02000020">
    <property type="protein sequence ID" value="MFN0292123.1"/>
    <property type="molecule type" value="Genomic_DNA"/>
</dbReference>
<name>A0ABW9JK50_9SPHI</name>
<protein>
    <submittedName>
        <fullName evidence="1">DUF493 domain-containing protein</fullName>
    </submittedName>
</protein>